<dbReference type="InterPro" id="IPR017275">
    <property type="entry name" value="Transcription_factor_FapR"/>
</dbReference>
<keyword evidence="4" id="KW-0805">Transcription regulation</keyword>
<keyword evidence="11" id="KW-1185">Reference proteome</keyword>
<accession>A0A0K2SKS4</accession>
<evidence type="ECO:0000313" key="10">
    <source>
        <dbReference type="EMBL" id="BAS27459.1"/>
    </source>
</evidence>
<feature type="compositionally biased region" description="Basic residues" evidence="9">
    <location>
        <begin position="186"/>
        <end position="196"/>
    </location>
</feature>
<evidence type="ECO:0000256" key="5">
    <source>
        <dbReference type="ARBA" id="ARBA00023098"/>
    </source>
</evidence>
<dbReference type="EMBL" id="AP014924">
    <property type="protein sequence ID" value="BAS27459.1"/>
    <property type="molecule type" value="Genomic_DNA"/>
</dbReference>
<dbReference type="SUPFAM" id="SSF54637">
    <property type="entry name" value="Thioesterase/thiol ester dehydrase-isomerase"/>
    <property type="match status" value="1"/>
</dbReference>
<sequence length="203" mass="22951">MTREERRRRLVRMVKEEPFVSDRELARRLAVSVQTIRLDRAELGIPQLRERTRELARAAYGRLRSVVADEVVGELLEMELGRRALSVMETTERMALSGSGVVRGHHLFAQANSLAVSVIDAYQALTGRAGLRFLKPVGVGERVVAVARVVQSRQDRFWVEVESRVRGELVFQGRFIVVAGGSRPAPRTRSRRSRSHLRPEVTS</sequence>
<dbReference type="GO" id="GO:0045717">
    <property type="term" value="P:negative regulation of fatty acid biosynthetic process"/>
    <property type="evidence" value="ECO:0007669"/>
    <property type="project" value="InterPro"/>
</dbReference>
<dbReference type="STRING" id="1555112.LIP_1613"/>
<keyword evidence="1" id="KW-0678">Repressor</keyword>
<name>A0A0K2SKS4_LIMPI</name>
<dbReference type="GO" id="GO:0006633">
    <property type="term" value="P:fatty acid biosynthetic process"/>
    <property type="evidence" value="ECO:0007669"/>
    <property type="project" value="UniProtKB-KW"/>
</dbReference>
<dbReference type="InterPro" id="IPR036390">
    <property type="entry name" value="WH_DNA-bd_sf"/>
</dbReference>
<evidence type="ECO:0000256" key="6">
    <source>
        <dbReference type="ARBA" id="ARBA00023125"/>
    </source>
</evidence>
<dbReference type="GO" id="GO:0003677">
    <property type="term" value="F:DNA binding"/>
    <property type="evidence" value="ECO:0007669"/>
    <property type="project" value="UniProtKB-KW"/>
</dbReference>
<protein>
    <submittedName>
        <fullName evidence="10">DeoR faimly transcriptional regulator</fullName>
    </submittedName>
</protein>
<keyword evidence="5" id="KW-0443">Lipid metabolism</keyword>
<dbReference type="PIRSF" id="PIRSF037733">
    <property type="entry name" value="Transcription_factor_FapR"/>
    <property type="match status" value="1"/>
</dbReference>
<evidence type="ECO:0000256" key="1">
    <source>
        <dbReference type="ARBA" id="ARBA00022491"/>
    </source>
</evidence>
<dbReference type="GO" id="GO:0045892">
    <property type="term" value="P:negative regulation of DNA-templated transcription"/>
    <property type="evidence" value="ECO:0007669"/>
    <property type="project" value="InterPro"/>
</dbReference>
<dbReference type="Gene3D" id="3.10.129.10">
    <property type="entry name" value="Hotdog Thioesterase"/>
    <property type="match status" value="1"/>
</dbReference>
<dbReference type="PATRIC" id="fig|1555112.3.peg.1646"/>
<reference evidence="11" key="1">
    <citation type="submission" date="2015-07" db="EMBL/GenBank/DDBJ databases">
        <title>Complete genome sequence and phylogenetic analysis of Limnochorda pilosa.</title>
        <authorList>
            <person name="Watanabe M."/>
            <person name="Kojima H."/>
            <person name="Fukui M."/>
        </authorList>
    </citation>
    <scope>NUCLEOTIDE SEQUENCE [LARGE SCALE GENOMIC DNA]</scope>
    <source>
        <strain evidence="11">HC45</strain>
    </source>
</reference>
<dbReference type="NCBIfam" id="NF003359">
    <property type="entry name" value="PRK04424.1"/>
    <property type="match status" value="1"/>
</dbReference>
<evidence type="ECO:0000256" key="4">
    <source>
        <dbReference type="ARBA" id="ARBA00023015"/>
    </source>
</evidence>
<evidence type="ECO:0000256" key="3">
    <source>
        <dbReference type="ARBA" id="ARBA00022832"/>
    </source>
</evidence>
<feature type="region of interest" description="Disordered" evidence="9">
    <location>
        <begin position="181"/>
        <end position="203"/>
    </location>
</feature>
<dbReference type="SUPFAM" id="SSF46785">
    <property type="entry name" value="Winged helix' DNA-binding domain"/>
    <property type="match status" value="1"/>
</dbReference>
<gene>
    <name evidence="10" type="ORF">LIP_1613</name>
</gene>
<dbReference type="GO" id="GO:0003700">
    <property type="term" value="F:DNA-binding transcription factor activity"/>
    <property type="evidence" value="ECO:0007669"/>
    <property type="project" value="InterPro"/>
</dbReference>
<keyword evidence="7" id="KW-0275">Fatty acid biosynthesis</keyword>
<evidence type="ECO:0000256" key="9">
    <source>
        <dbReference type="SAM" id="MobiDB-lite"/>
    </source>
</evidence>
<keyword evidence="6" id="KW-0238">DNA-binding</keyword>
<dbReference type="RefSeq" id="WP_082726009.1">
    <property type="nucleotide sequence ID" value="NZ_AP014924.1"/>
</dbReference>
<dbReference type="KEGG" id="lpil:LIP_1613"/>
<evidence type="ECO:0000256" key="2">
    <source>
        <dbReference type="ARBA" id="ARBA00022516"/>
    </source>
</evidence>
<dbReference type="AlphaFoldDB" id="A0A0K2SKS4"/>
<dbReference type="InterPro" id="IPR036388">
    <property type="entry name" value="WH-like_DNA-bd_sf"/>
</dbReference>
<keyword evidence="3" id="KW-0276">Fatty acid metabolism</keyword>
<evidence type="ECO:0000256" key="7">
    <source>
        <dbReference type="ARBA" id="ARBA00023160"/>
    </source>
</evidence>
<evidence type="ECO:0000256" key="8">
    <source>
        <dbReference type="ARBA" id="ARBA00023163"/>
    </source>
</evidence>
<dbReference type="Proteomes" id="UP000065807">
    <property type="component" value="Chromosome"/>
</dbReference>
<dbReference type="OrthoDB" id="1706183at2"/>
<dbReference type="Gene3D" id="1.10.10.10">
    <property type="entry name" value="Winged helix-like DNA-binding domain superfamily/Winged helix DNA-binding domain"/>
    <property type="match status" value="1"/>
</dbReference>
<proteinExistence type="predicted"/>
<keyword evidence="2" id="KW-0444">Lipid biosynthesis</keyword>
<dbReference type="InterPro" id="IPR029069">
    <property type="entry name" value="HotDog_dom_sf"/>
</dbReference>
<evidence type="ECO:0000313" key="11">
    <source>
        <dbReference type="Proteomes" id="UP000065807"/>
    </source>
</evidence>
<organism evidence="10 11">
    <name type="scientific">Limnochorda pilosa</name>
    <dbReference type="NCBI Taxonomy" id="1555112"/>
    <lineage>
        <taxon>Bacteria</taxon>
        <taxon>Bacillati</taxon>
        <taxon>Bacillota</taxon>
        <taxon>Limnochordia</taxon>
        <taxon>Limnochordales</taxon>
        <taxon>Limnochordaceae</taxon>
        <taxon>Limnochorda</taxon>
    </lineage>
</organism>
<keyword evidence="8" id="KW-0804">Transcription</keyword>
<reference evidence="11" key="2">
    <citation type="journal article" date="2016" name="Int. J. Syst. Evol. Microbiol.">
        <title>Complete genome sequence and cell structure of Limnochorda pilosa, a Gram-negative spore-former within the phylum Firmicutes.</title>
        <authorList>
            <person name="Watanabe M."/>
            <person name="Kojima H."/>
            <person name="Fukui M."/>
        </authorList>
    </citation>
    <scope>NUCLEOTIDE SEQUENCE [LARGE SCALE GENOMIC DNA]</scope>
    <source>
        <strain evidence="11">HC45</strain>
    </source>
</reference>